<evidence type="ECO:0000313" key="2">
    <source>
        <dbReference type="Proteomes" id="UP000092627"/>
    </source>
</evidence>
<reference evidence="1 2" key="1">
    <citation type="submission" date="2016-06" db="EMBL/GenBank/DDBJ databases">
        <authorList>
            <person name="Kjaerup R.B."/>
            <person name="Dalgaard T.S."/>
            <person name="Juul-Madsen H.R."/>
        </authorList>
    </citation>
    <scope>NUCLEOTIDE SEQUENCE [LARGE SCALE GENOMIC DNA]</scope>
    <source>
        <strain evidence="1 2">CECT 5080</strain>
    </source>
</reference>
<proteinExistence type="predicted"/>
<name>A0A1A8TK80_9GAMM</name>
<dbReference type="RefSeq" id="WP_067210352.1">
    <property type="nucleotide sequence ID" value="NZ_FLOC01000013.1"/>
</dbReference>
<protein>
    <submittedName>
        <fullName evidence="1">Uncharacterized protein</fullName>
    </submittedName>
</protein>
<keyword evidence="2" id="KW-1185">Reference proteome</keyword>
<accession>A0A1A8TK80</accession>
<dbReference type="EMBL" id="FLOC01000013">
    <property type="protein sequence ID" value="SBS32719.1"/>
    <property type="molecule type" value="Genomic_DNA"/>
</dbReference>
<organism evidence="1 2">
    <name type="scientific">Marinomonas aquimarina</name>
    <dbReference type="NCBI Taxonomy" id="295068"/>
    <lineage>
        <taxon>Bacteria</taxon>
        <taxon>Pseudomonadati</taxon>
        <taxon>Pseudomonadota</taxon>
        <taxon>Gammaproteobacteria</taxon>
        <taxon>Oceanospirillales</taxon>
        <taxon>Oceanospirillaceae</taxon>
        <taxon>Marinomonas</taxon>
    </lineage>
</organism>
<evidence type="ECO:0000313" key="1">
    <source>
        <dbReference type="EMBL" id="SBS32719.1"/>
    </source>
</evidence>
<sequence length="105" mass="11745">MKFGLVDRQGYVPDMNYGDAGKELACFVPSDYSFEQVSYNNGEGEVKVDGHVWRFFFTQEGIGAELMGGIVTLHEAQKFLQDVKSHIWGDKHQQVQVFLSGAAPD</sequence>
<dbReference type="Proteomes" id="UP000092627">
    <property type="component" value="Unassembled WGS sequence"/>
</dbReference>
<gene>
    <name evidence="1" type="ORF">MAQ5080_02336</name>
</gene>
<dbReference type="OrthoDB" id="6105453at2"/>
<dbReference type="AlphaFoldDB" id="A0A1A8TK80"/>